<evidence type="ECO:0000313" key="3">
    <source>
        <dbReference type="RefSeq" id="XP_033768575.1"/>
    </source>
</evidence>
<evidence type="ECO:0000256" key="1">
    <source>
        <dbReference type="SAM" id="MobiDB-lite"/>
    </source>
</evidence>
<feature type="compositionally biased region" description="Acidic residues" evidence="1">
    <location>
        <begin position="246"/>
        <end position="255"/>
    </location>
</feature>
<feature type="compositionally biased region" description="Acidic residues" evidence="1">
    <location>
        <begin position="518"/>
        <end position="532"/>
    </location>
</feature>
<feature type="compositionally biased region" description="Basic and acidic residues" evidence="1">
    <location>
        <begin position="533"/>
        <end position="544"/>
    </location>
</feature>
<reference evidence="3" key="4">
    <citation type="submission" date="2025-08" db="UniProtKB">
        <authorList>
            <consortium name="RefSeq"/>
        </authorList>
    </citation>
    <scope>IDENTIFICATION</scope>
    <source>
        <strain evidence="3">CBS432</strain>
    </source>
</reference>
<dbReference type="GeneID" id="54632965"/>
<dbReference type="Pfam" id="PF08632">
    <property type="entry name" value="Zds_C"/>
    <property type="match status" value="1"/>
</dbReference>
<feature type="compositionally biased region" description="Polar residues" evidence="1">
    <location>
        <begin position="769"/>
        <end position="779"/>
    </location>
</feature>
<dbReference type="PANTHER" id="PTHR28089:SF1">
    <property type="entry name" value="PROTEIN ZDS1-RELATED"/>
    <property type="match status" value="1"/>
</dbReference>
<feature type="compositionally biased region" description="Basic and acidic residues" evidence="1">
    <location>
        <begin position="256"/>
        <end position="269"/>
    </location>
</feature>
<dbReference type="PANTHER" id="PTHR28089">
    <property type="entry name" value="PROTEIN ZDS1-RELATED"/>
    <property type="match status" value="1"/>
</dbReference>
<dbReference type="GO" id="GO:0005737">
    <property type="term" value="C:cytoplasm"/>
    <property type="evidence" value="ECO:0007669"/>
    <property type="project" value="TreeGrafter"/>
</dbReference>
<feature type="domain" description="Protein Zds1 C-terminal" evidence="2">
    <location>
        <begin position="856"/>
        <end position="908"/>
    </location>
</feature>
<feature type="region of interest" description="Disordered" evidence="1">
    <location>
        <begin position="475"/>
        <end position="823"/>
    </location>
</feature>
<protein>
    <submittedName>
        <fullName evidence="3">Zds1p</fullName>
    </submittedName>
</protein>
<feature type="compositionally biased region" description="Polar residues" evidence="1">
    <location>
        <begin position="713"/>
        <end position="727"/>
    </location>
</feature>
<dbReference type="InterPro" id="IPR040206">
    <property type="entry name" value="Zds1/2"/>
</dbReference>
<feature type="region of interest" description="Disordered" evidence="1">
    <location>
        <begin position="409"/>
        <end position="435"/>
    </location>
</feature>
<feature type="compositionally biased region" description="Basic and acidic residues" evidence="1">
    <location>
        <begin position="203"/>
        <end position="217"/>
    </location>
</feature>
<evidence type="ECO:0000259" key="2">
    <source>
        <dbReference type="SMART" id="SM01327"/>
    </source>
</evidence>
<sequence length="929" mass="105721">MSNRNNESMLRATSNNKATANQRDKRKSEVLIAAQSLDNEIRSVKNLKRLSIGSMDLLIDPELDIKFGGESNGRRSWSGMTSSSVSMPSGTSSVNNTRYSDPTPLENLHERSDSGMEYPNKSKQGNNIGNKKGVHSPSRKLNANALKKNLLWVPANQHPNVKPDNFLELVQDTLQNIQLSENDDTNEDNDENNDENNDNENDKEEKESKSYENKENKTINLNRGLSRHGNASLIRRPSTLRRSYTEFDDNEDDNSQGDRDFKTVNEVDERTSTIKERPVSLRDITEELTKISNSAGLTDNDAITLARTLSMAGSYSDKKDEPQPEGHYGERDIGVTTSQANTSDDGEFASNMPINNNMTWPERSSLRRSRFNTYRIRSQEQEKEVEQDVEEIKNDEVERLHLAKNTTKVGIDPHKSPFRQQDEESENMSSPGSIGDFQDIYNHYRQSSGEWEQEMGIEKEAEVVPVKVQDDIVEQDLELREESAGTIKQSATDDNKETKRHRRRNGWTWLNNKMNRDEDNEENQGDDENDENVDSRRMELENSKKHYISLFNGGEKTEALNKEEMNNANASTTTSQTRQKIEKTFANLFRRKPHHKHEESLSPSSSPSSSPPIPNNDTVHVRERKLKKLGSKNGREPVEPILLHNRPRLHRHHHSRHGSQKTSVKVLKDTQSQSQSQSQSQLQPQPQQQIPLQSQLEGAIEVEKKEESDSESLPQLQPAVSVSSTKSNPRDREEEETKKRTKKRSNTIEISNEQRSRHVQKENTHEQKAQLQAPAQEQVQASAPVQASTPAQAQAQAQTQDQAQGQVQAQAAPPLRHTSVLPPRKLTFADVKKSDKPNSPVQFTDSAFGFPLPLLTVSTVIMFDHRLPINVERAIYRLSHLKLSNSKRGLREQVLLSNFMYAYLNLVNHTLYMEQVAHDKEQQQQQQQP</sequence>
<reference evidence="3" key="2">
    <citation type="submission" date="2020-01" db="EMBL/GenBank/DDBJ databases">
        <title>Population-level Yeast Reference Genomes.</title>
        <authorList>
            <person name="Yue J.-X."/>
        </authorList>
    </citation>
    <scope>NUCLEOTIDE SEQUENCE</scope>
    <source>
        <strain evidence="3">CBS432</strain>
    </source>
</reference>
<gene>
    <name evidence="3" type="primary">ZDS1</name>
    <name evidence="3" type="ORF">SPAR_M03880</name>
</gene>
<dbReference type="OrthoDB" id="5589766at2759"/>
<dbReference type="KEGG" id="spao:SPAR_M03880"/>
<feature type="compositionally biased region" description="Acidic residues" evidence="1">
    <location>
        <begin position="181"/>
        <end position="202"/>
    </location>
</feature>
<reference evidence="3" key="3">
    <citation type="submission" date="2025-07" db="EMBL/GenBank/DDBJ databases">
        <authorList>
            <consortium name="NCBI Genome Project"/>
        </authorList>
    </citation>
    <scope>NUCLEOTIDE SEQUENCE</scope>
    <source>
        <strain evidence="3">CBS432</strain>
    </source>
</reference>
<proteinExistence type="predicted"/>
<feature type="compositionally biased region" description="Basic and acidic residues" evidence="1">
    <location>
        <begin position="555"/>
        <end position="565"/>
    </location>
</feature>
<dbReference type="VEuPathDB" id="FungiDB:SPAR_M03880"/>
<feature type="region of interest" description="Disordered" evidence="1">
    <location>
        <begin position="71"/>
        <end position="139"/>
    </location>
</feature>
<feature type="compositionally biased region" description="Basic and acidic residues" evidence="1">
    <location>
        <begin position="728"/>
        <end position="738"/>
    </location>
</feature>
<feature type="compositionally biased region" description="Low complexity" evidence="1">
    <location>
        <begin position="780"/>
        <end position="814"/>
    </location>
</feature>
<feature type="compositionally biased region" description="Polar residues" evidence="1">
    <location>
        <begin position="1"/>
        <end position="21"/>
    </location>
</feature>
<feature type="compositionally biased region" description="Low complexity" evidence="1">
    <location>
        <begin position="671"/>
        <end position="696"/>
    </location>
</feature>
<feature type="compositionally biased region" description="Basic residues" evidence="1">
    <location>
        <begin position="645"/>
        <end position="659"/>
    </location>
</feature>
<dbReference type="InterPro" id="IPR013941">
    <property type="entry name" value="ZDS1_C"/>
</dbReference>
<dbReference type="SMART" id="SM01327">
    <property type="entry name" value="Zds_C"/>
    <property type="match status" value="1"/>
</dbReference>
<dbReference type="RefSeq" id="XP_033768575.1">
    <property type="nucleotide sequence ID" value="XM_033912684.1"/>
</dbReference>
<organism evidence="3">
    <name type="scientific">Saccharomyces paradoxus</name>
    <name type="common">Yeast</name>
    <name type="synonym">Saccharomyces douglasii</name>
    <dbReference type="NCBI Taxonomy" id="27291"/>
    <lineage>
        <taxon>Eukaryota</taxon>
        <taxon>Fungi</taxon>
        <taxon>Dikarya</taxon>
        <taxon>Ascomycota</taxon>
        <taxon>Saccharomycotina</taxon>
        <taxon>Saccharomycetes</taxon>
        <taxon>Saccharomycetales</taxon>
        <taxon>Saccharomycetaceae</taxon>
        <taxon>Saccharomyces</taxon>
    </lineage>
</organism>
<reference evidence="3" key="1">
    <citation type="journal article" date="2017" name="Nat. Genet.">
        <title>Contrasting evolutionary genome dynamics between domesticated and wild yeasts.</title>
        <authorList>
            <person name="Yue J.X."/>
            <person name="Li J."/>
            <person name="Aigrain L."/>
            <person name="Hallin J."/>
            <person name="Persson K."/>
            <person name="Oliver K."/>
            <person name="Bergstrom A."/>
            <person name="Coupland P."/>
            <person name="Warringer J."/>
            <person name="Lagomarsino M.C."/>
            <person name="Fischer G."/>
            <person name="Durbin R."/>
            <person name="Liti G."/>
        </authorList>
    </citation>
    <scope>NUCLEOTIDE SEQUENCE</scope>
    <source>
        <strain evidence="3">CBS432</strain>
    </source>
</reference>
<dbReference type="AlphaFoldDB" id="A0A8B8UXT0"/>
<dbReference type="GO" id="GO:0030010">
    <property type="term" value="P:establishment of cell polarity"/>
    <property type="evidence" value="ECO:0007669"/>
    <property type="project" value="TreeGrafter"/>
</dbReference>
<accession>A0A8B8UXT0</accession>
<feature type="region of interest" description="Disordered" evidence="1">
    <location>
        <begin position="180"/>
        <end position="269"/>
    </location>
</feature>
<feature type="compositionally biased region" description="Low complexity" evidence="1">
    <location>
        <begin position="566"/>
        <end position="575"/>
    </location>
</feature>
<feature type="compositionally biased region" description="Basic and acidic residues" evidence="1">
    <location>
        <begin position="752"/>
        <end position="768"/>
    </location>
</feature>
<dbReference type="GO" id="GO:0010971">
    <property type="term" value="P:positive regulation of G2/M transition of mitotic cell cycle"/>
    <property type="evidence" value="ECO:0007669"/>
    <property type="project" value="TreeGrafter"/>
</dbReference>
<name>A0A8B8UXT0_SACPA</name>
<feature type="region of interest" description="Disordered" evidence="1">
    <location>
        <begin position="1"/>
        <end position="27"/>
    </location>
</feature>
<feature type="compositionally biased region" description="Low complexity" evidence="1">
    <location>
        <begin position="76"/>
        <end position="94"/>
    </location>
</feature>